<dbReference type="eggNOG" id="ENOG502SPAQ">
    <property type="taxonomic scope" value="Eukaryota"/>
</dbReference>
<dbReference type="VEuPathDB" id="FungiDB:GLRG_05552"/>
<keyword evidence="1" id="KW-0812">Transmembrane</keyword>
<feature type="transmembrane region" description="Helical" evidence="1">
    <location>
        <begin position="203"/>
        <end position="223"/>
    </location>
</feature>
<keyword evidence="3" id="KW-1185">Reference proteome</keyword>
<gene>
    <name evidence="2" type="ORF">GLRG_05552</name>
</gene>
<dbReference type="GeneID" id="24410917"/>
<proteinExistence type="predicted"/>
<accession>E3QHS0</accession>
<dbReference type="EMBL" id="GG697349">
    <property type="protein sequence ID" value="EFQ30408.1"/>
    <property type="molecule type" value="Genomic_DNA"/>
</dbReference>
<evidence type="ECO:0000256" key="1">
    <source>
        <dbReference type="SAM" id="Phobius"/>
    </source>
</evidence>
<protein>
    <submittedName>
        <fullName evidence="2">Uncharacterized protein</fullName>
    </submittedName>
</protein>
<dbReference type="OrthoDB" id="5421021at2759"/>
<keyword evidence="1" id="KW-0472">Membrane</keyword>
<name>E3QHS0_COLGM</name>
<dbReference type="AlphaFoldDB" id="E3QHS0"/>
<organism evidence="3">
    <name type="scientific">Colletotrichum graminicola (strain M1.001 / M2 / FGSC 10212)</name>
    <name type="common">Maize anthracnose fungus</name>
    <name type="synonym">Glomerella graminicola</name>
    <dbReference type="NCBI Taxonomy" id="645133"/>
    <lineage>
        <taxon>Eukaryota</taxon>
        <taxon>Fungi</taxon>
        <taxon>Dikarya</taxon>
        <taxon>Ascomycota</taxon>
        <taxon>Pezizomycotina</taxon>
        <taxon>Sordariomycetes</taxon>
        <taxon>Hypocreomycetidae</taxon>
        <taxon>Glomerellales</taxon>
        <taxon>Glomerellaceae</taxon>
        <taxon>Colletotrichum</taxon>
        <taxon>Colletotrichum graminicola species complex</taxon>
    </lineage>
</organism>
<evidence type="ECO:0000313" key="2">
    <source>
        <dbReference type="EMBL" id="EFQ30408.1"/>
    </source>
</evidence>
<evidence type="ECO:0000313" key="3">
    <source>
        <dbReference type="Proteomes" id="UP000008782"/>
    </source>
</evidence>
<sequence length="247" mass="26288">MAVQLQSDVGTLAFAGLGAFSTVLSAMSADDVHPIAMIQLENLGLLFHVNGTNAGLIPEVLKNAMSHSIGRLSLSVGWRRGDAVSMLGDSAGGQAISLLMTALDGIYNRQEYGLILSKLCTSLLPKSMPASNPVHLADVANLVAAKAGRLSIGNLLAQQTHRVLSVYDHLGKKSPGDLLEIPTTESIVQLLECLSNLQQDRHIVRVSGSIGIIYLGALILFMFPQSAMIVVESVVIHDNEGRRLELS</sequence>
<keyword evidence="1" id="KW-1133">Transmembrane helix</keyword>
<dbReference type="Proteomes" id="UP000008782">
    <property type="component" value="Unassembled WGS sequence"/>
</dbReference>
<reference evidence="3" key="1">
    <citation type="journal article" date="2012" name="Nat. Genet.">
        <title>Lifestyle transitions in plant pathogenic Colletotrichum fungi deciphered by genome and transcriptome analyses.</title>
        <authorList>
            <person name="O'Connell R.J."/>
            <person name="Thon M.R."/>
            <person name="Hacquard S."/>
            <person name="Amyotte S.G."/>
            <person name="Kleemann J."/>
            <person name="Torres M.F."/>
            <person name="Damm U."/>
            <person name="Buiate E.A."/>
            <person name="Epstein L."/>
            <person name="Alkan N."/>
            <person name="Altmueller J."/>
            <person name="Alvarado-Balderrama L."/>
            <person name="Bauser C.A."/>
            <person name="Becker C."/>
            <person name="Birren B.W."/>
            <person name="Chen Z."/>
            <person name="Choi J."/>
            <person name="Crouch J.A."/>
            <person name="Duvick J.P."/>
            <person name="Farman M.A."/>
            <person name="Gan P."/>
            <person name="Heiman D."/>
            <person name="Henrissat B."/>
            <person name="Howard R.J."/>
            <person name="Kabbage M."/>
            <person name="Koch C."/>
            <person name="Kracher B."/>
            <person name="Kubo Y."/>
            <person name="Law A.D."/>
            <person name="Lebrun M.-H."/>
            <person name="Lee Y.-H."/>
            <person name="Miyara I."/>
            <person name="Moore N."/>
            <person name="Neumann U."/>
            <person name="Nordstroem K."/>
            <person name="Panaccione D.G."/>
            <person name="Panstruga R."/>
            <person name="Place M."/>
            <person name="Proctor R.H."/>
            <person name="Prusky D."/>
            <person name="Rech G."/>
            <person name="Reinhardt R."/>
            <person name="Rollins J.A."/>
            <person name="Rounsley S."/>
            <person name="Schardl C.L."/>
            <person name="Schwartz D.C."/>
            <person name="Shenoy N."/>
            <person name="Shirasu K."/>
            <person name="Sikhakolli U.R."/>
            <person name="Stueber K."/>
            <person name="Sukno S.A."/>
            <person name="Sweigard J.A."/>
            <person name="Takano Y."/>
            <person name="Takahara H."/>
            <person name="Trail F."/>
            <person name="van der Does H.C."/>
            <person name="Voll L.M."/>
            <person name="Will I."/>
            <person name="Young S."/>
            <person name="Zeng Q."/>
            <person name="Zhang J."/>
            <person name="Zhou S."/>
            <person name="Dickman M.B."/>
            <person name="Schulze-Lefert P."/>
            <person name="Ver Loren van Themaat E."/>
            <person name="Ma L.-J."/>
            <person name="Vaillancourt L.J."/>
        </authorList>
    </citation>
    <scope>NUCLEOTIDE SEQUENCE [LARGE SCALE GENOMIC DNA]</scope>
    <source>
        <strain evidence="3">M1.001 / M2 / FGSC 10212</strain>
    </source>
</reference>
<dbReference type="HOGENOM" id="CLU_1124442_0_0_1"/>
<dbReference type="RefSeq" id="XP_008094428.1">
    <property type="nucleotide sequence ID" value="XM_008096237.1"/>
</dbReference>